<evidence type="ECO:0000256" key="3">
    <source>
        <dbReference type="ARBA" id="ARBA00023110"/>
    </source>
</evidence>
<comment type="caution">
    <text evidence="8">The sequence shown here is derived from an EMBL/GenBank/DDBJ whole genome shotgun (WGS) entry which is preliminary data.</text>
</comment>
<feature type="domain" description="PPIase FKBP-type" evidence="7">
    <location>
        <begin position="91"/>
        <end position="183"/>
    </location>
</feature>
<dbReference type="PROSITE" id="PS50059">
    <property type="entry name" value="FKBP_PPIASE"/>
    <property type="match status" value="1"/>
</dbReference>
<evidence type="ECO:0000256" key="4">
    <source>
        <dbReference type="ARBA" id="ARBA00023235"/>
    </source>
</evidence>
<dbReference type="RefSeq" id="WP_190785912.1">
    <property type="nucleotide sequence ID" value="NZ_JACWZZ010000004.1"/>
</dbReference>
<dbReference type="InterPro" id="IPR046357">
    <property type="entry name" value="PPIase_dom_sf"/>
</dbReference>
<evidence type="ECO:0000256" key="5">
    <source>
        <dbReference type="PROSITE-ProRule" id="PRU00277"/>
    </source>
</evidence>
<comment type="similarity">
    <text evidence="2 6">Belongs to the FKBP-type PPIase family.</text>
</comment>
<evidence type="ECO:0000256" key="2">
    <source>
        <dbReference type="ARBA" id="ARBA00006577"/>
    </source>
</evidence>
<dbReference type="Pfam" id="PF00254">
    <property type="entry name" value="FKBP_C"/>
    <property type="match status" value="1"/>
</dbReference>
<dbReference type="Proteomes" id="UP000642468">
    <property type="component" value="Unassembled WGS sequence"/>
</dbReference>
<evidence type="ECO:0000313" key="9">
    <source>
        <dbReference type="Proteomes" id="UP000642468"/>
    </source>
</evidence>
<sequence length="183" mass="19513">MLHSQSFSKRLAGGLLAFLTPLLLVSCGGNNIDIDALNAQALQRQKQVLRADSVAIAKYIADSSFVNVRRQPSGLCIVTKVAGAGDLPRNGQTASVVYKGMLLTNQVFDQSRPGPDGRPVPFLFTLGANQVITGWEEGIGLMRKGEKAILLIPSAWAYGPSGAGNLIPPDAPLRFDVELTNLQ</sequence>
<dbReference type="Gene3D" id="3.10.50.40">
    <property type="match status" value="1"/>
</dbReference>
<dbReference type="GO" id="GO:0016853">
    <property type="term" value="F:isomerase activity"/>
    <property type="evidence" value="ECO:0007669"/>
    <property type="project" value="UniProtKB-KW"/>
</dbReference>
<dbReference type="EC" id="5.2.1.8" evidence="6"/>
<accession>A0ABR8JN08</accession>
<keyword evidence="4 5" id="KW-0413">Isomerase</keyword>
<evidence type="ECO:0000256" key="1">
    <source>
        <dbReference type="ARBA" id="ARBA00000971"/>
    </source>
</evidence>
<proteinExistence type="inferred from homology"/>
<name>A0ABR8JN08_9BACT</name>
<dbReference type="SUPFAM" id="SSF54534">
    <property type="entry name" value="FKBP-like"/>
    <property type="match status" value="1"/>
</dbReference>
<reference evidence="8 9" key="1">
    <citation type="submission" date="2020-09" db="EMBL/GenBank/DDBJ databases">
        <authorList>
            <person name="Kim M.K."/>
        </authorList>
    </citation>
    <scope>NUCLEOTIDE SEQUENCE [LARGE SCALE GENOMIC DNA]</scope>
    <source>
        <strain evidence="8 9">BT646</strain>
    </source>
</reference>
<dbReference type="PANTHER" id="PTHR43811">
    <property type="entry name" value="FKBP-TYPE PEPTIDYL-PROLYL CIS-TRANS ISOMERASE FKPA"/>
    <property type="match status" value="1"/>
</dbReference>
<comment type="catalytic activity">
    <reaction evidence="1 5 6">
        <text>[protein]-peptidylproline (omega=180) = [protein]-peptidylproline (omega=0)</text>
        <dbReference type="Rhea" id="RHEA:16237"/>
        <dbReference type="Rhea" id="RHEA-COMP:10747"/>
        <dbReference type="Rhea" id="RHEA-COMP:10748"/>
        <dbReference type="ChEBI" id="CHEBI:83833"/>
        <dbReference type="ChEBI" id="CHEBI:83834"/>
        <dbReference type="EC" id="5.2.1.8"/>
    </reaction>
</comment>
<evidence type="ECO:0000313" key="8">
    <source>
        <dbReference type="EMBL" id="MBD2717003.1"/>
    </source>
</evidence>
<protein>
    <recommendedName>
        <fullName evidence="6">Peptidyl-prolyl cis-trans isomerase</fullName>
        <ecNumber evidence="6">5.2.1.8</ecNumber>
    </recommendedName>
</protein>
<evidence type="ECO:0000256" key="6">
    <source>
        <dbReference type="RuleBase" id="RU003915"/>
    </source>
</evidence>
<gene>
    <name evidence="8" type="ORF">IC231_18285</name>
</gene>
<keyword evidence="9" id="KW-1185">Reference proteome</keyword>
<dbReference type="InterPro" id="IPR001179">
    <property type="entry name" value="PPIase_FKBP_dom"/>
</dbReference>
<keyword evidence="3 5" id="KW-0697">Rotamase</keyword>
<organism evidence="8 9">
    <name type="scientific">Hymenobacter duratus</name>
    <dbReference type="NCBI Taxonomy" id="2771356"/>
    <lineage>
        <taxon>Bacteria</taxon>
        <taxon>Pseudomonadati</taxon>
        <taxon>Bacteroidota</taxon>
        <taxon>Cytophagia</taxon>
        <taxon>Cytophagales</taxon>
        <taxon>Hymenobacteraceae</taxon>
        <taxon>Hymenobacter</taxon>
    </lineage>
</organism>
<evidence type="ECO:0000259" key="7">
    <source>
        <dbReference type="PROSITE" id="PS50059"/>
    </source>
</evidence>
<dbReference type="EMBL" id="JACWZZ010000004">
    <property type="protein sequence ID" value="MBD2717003.1"/>
    <property type="molecule type" value="Genomic_DNA"/>
</dbReference>
<dbReference type="PANTHER" id="PTHR43811:SF19">
    <property type="entry name" value="39 KDA FK506-BINDING NUCLEAR PROTEIN"/>
    <property type="match status" value="1"/>
</dbReference>